<dbReference type="AlphaFoldDB" id="A0A1Y2C976"/>
<dbReference type="FunCoup" id="A0A1Y2C976">
    <property type="interactions" value="35"/>
</dbReference>
<dbReference type="GO" id="GO:0005759">
    <property type="term" value="C:mitochondrial matrix"/>
    <property type="evidence" value="ECO:0007669"/>
    <property type="project" value="TreeGrafter"/>
</dbReference>
<protein>
    <submittedName>
        <fullName evidence="2">Bola-like protein-domain-containing protein</fullName>
    </submittedName>
</protein>
<organism evidence="2 3">
    <name type="scientific">Leucosporidium creatinivorum</name>
    <dbReference type="NCBI Taxonomy" id="106004"/>
    <lineage>
        <taxon>Eukaryota</taxon>
        <taxon>Fungi</taxon>
        <taxon>Dikarya</taxon>
        <taxon>Basidiomycota</taxon>
        <taxon>Pucciniomycotina</taxon>
        <taxon>Microbotryomycetes</taxon>
        <taxon>Leucosporidiales</taxon>
        <taxon>Leucosporidium</taxon>
    </lineage>
</organism>
<dbReference type="InterPro" id="IPR002634">
    <property type="entry name" value="BolA"/>
</dbReference>
<dbReference type="Gene3D" id="3.30.300.90">
    <property type="entry name" value="BolA-like"/>
    <property type="match status" value="1"/>
</dbReference>
<dbReference type="STRING" id="106004.A0A1Y2C976"/>
<accession>A0A1Y2C976</accession>
<comment type="similarity">
    <text evidence="1">Belongs to the BolA/IbaG family.</text>
</comment>
<dbReference type="OrthoDB" id="411584at2759"/>
<dbReference type="Pfam" id="PF01722">
    <property type="entry name" value="BolA"/>
    <property type="match status" value="1"/>
</dbReference>
<evidence type="ECO:0000313" key="3">
    <source>
        <dbReference type="Proteomes" id="UP000193467"/>
    </source>
</evidence>
<dbReference type="SUPFAM" id="SSF82657">
    <property type="entry name" value="BolA-like"/>
    <property type="match status" value="1"/>
</dbReference>
<proteinExistence type="inferred from homology"/>
<comment type="caution">
    <text evidence="2">The sequence shown here is derived from an EMBL/GenBank/DDBJ whole genome shotgun (WGS) entry which is preliminary data.</text>
</comment>
<evidence type="ECO:0000256" key="1">
    <source>
        <dbReference type="RuleBase" id="RU003860"/>
    </source>
</evidence>
<dbReference type="PIRSF" id="PIRSF003113">
    <property type="entry name" value="BolA"/>
    <property type="match status" value="1"/>
</dbReference>
<reference evidence="2 3" key="1">
    <citation type="submission" date="2016-07" db="EMBL/GenBank/DDBJ databases">
        <title>Pervasive Adenine N6-methylation of Active Genes in Fungi.</title>
        <authorList>
            <consortium name="DOE Joint Genome Institute"/>
            <person name="Mondo S.J."/>
            <person name="Dannebaum R.O."/>
            <person name="Kuo R.C."/>
            <person name="Labutti K."/>
            <person name="Haridas S."/>
            <person name="Kuo A."/>
            <person name="Salamov A."/>
            <person name="Ahrendt S.R."/>
            <person name="Lipzen A."/>
            <person name="Sullivan W."/>
            <person name="Andreopoulos W.B."/>
            <person name="Clum A."/>
            <person name="Lindquist E."/>
            <person name="Daum C."/>
            <person name="Ramamoorthy G.K."/>
            <person name="Gryganskyi A."/>
            <person name="Culley D."/>
            <person name="Magnuson J.K."/>
            <person name="James T.Y."/>
            <person name="O'Malley M.A."/>
            <person name="Stajich J.E."/>
            <person name="Spatafora J.W."/>
            <person name="Visel A."/>
            <person name="Grigoriev I.V."/>
        </authorList>
    </citation>
    <scope>NUCLEOTIDE SEQUENCE [LARGE SCALE GENOMIC DNA]</scope>
    <source>
        <strain evidence="2 3">62-1032</strain>
    </source>
</reference>
<keyword evidence="3" id="KW-1185">Reference proteome</keyword>
<dbReference type="Proteomes" id="UP000193467">
    <property type="component" value="Unassembled WGS sequence"/>
</dbReference>
<gene>
    <name evidence="2" type="ORF">BCR35DRAFT_273031</name>
</gene>
<dbReference type="InParanoid" id="A0A1Y2C976"/>
<dbReference type="InterPro" id="IPR036065">
    <property type="entry name" value="BolA-like_sf"/>
</dbReference>
<dbReference type="EMBL" id="MCGR01000128">
    <property type="protein sequence ID" value="ORY43590.1"/>
    <property type="molecule type" value="Genomic_DNA"/>
</dbReference>
<evidence type="ECO:0000313" key="2">
    <source>
        <dbReference type="EMBL" id="ORY43590.1"/>
    </source>
</evidence>
<sequence>MSAPGPLETTIHEKITAAFNPVHLSISNDSAAHRHHAPMRAQGGGNGETHFTVQLVSERFEGLRAIARHRLVNDTLKQEFADGLHALVIKAKSPKEWEATESKVEA</sequence>
<dbReference type="PANTHER" id="PTHR46230:SF7">
    <property type="entry name" value="BOLA-LIKE PROTEIN 1"/>
    <property type="match status" value="1"/>
</dbReference>
<name>A0A1Y2C976_9BASI</name>
<dbReference type="PANTHER" id="PTHR46230">
    <property type="match status" value="1"/>
</dbReference>
<dbReference type="GO" id="GO:0044572">
    <property type="term" value="P:[4Fe-4S] cluster assembly"/>
    <property type="evidence" value="ECO:0007669"/>
    <property type="project" value="TreeGrafter"/>
</dbReference>